<dbReference type="OrthoDB" id="2354757at2759"/>
<evidence type="ECO:0000256" key="1">
    <source>
        <dbReference type="ARBA" id="ARBA00004141"/>
    </source>
</evidence>
<evidence type="ECO:0000256" key="3">
    <source>
        <dbReference type="ARBA" id="ARBA00022989"/>
    </source>
</evidence>
<dbReference type="GO" id="GO:0005886">
    <property type="term" value="C:plasma membrane"/>
    <property type="evidence" value="ECO:0007669"/>
    <property type="project" value="InterPro"/>
</dbReference>
<keyword evidence="2 6" id="KW-0812">Transmembrane</keyword>
<dbReference type="InterPro" id="IPR051380">
    <property type="entry name" value="pH-response_reg_palI/RIM9"/>
</dbReference>
<evidence type="ECO:0000256" key="4">
    <source>
        <dbReference type="ARBA" id="ARBA00023136"/>
    </source>
</evidence>
<feature type="chain" id="PRO_5020385267" description="Pali-domain-containing protein" evidence="7">
    <location>
        <begin position="21"/>
        <end position="338"/>
    </location>
</feature>
<evidence type="ECO:0000256" key="5">
    <source>
        <dbReference type="SAM" id="MobiDB-lite"/>
    </source>
</evidence>
<name>A0A4P9ZF23_9ASCO</name>
<proteinExistence type="predicted"/>
<reference evidence="9" key="1">
    <citation type="journal article" date="2018" name="Nat. Microbiol.">
        <title>Leveraging single-cell genomics to expand the fungal tree of life.</title>
        <authorList>
            <person name="Ahrendt S.R."/>
            <person name="Quandt C.A."/>
            <person name="Ciobanu D."/>
            <person name="Clum A."/>
            <person name="Salamov A."/>
            <person name="Andreopoulos B."/>
            <person name="Cheng J.F."/>
            <person name="Woyke T."/>
            <person name="Pelin A."/>
            <person name="Henrissat B."/>
            <person name="Reynolds N.K."/>
            <person name="Benny G.L."/>
            <person name="Smith M.E."/>
            <person name="James T.Y."/>
            <person name="Grigoriev I.V."/>
        </authorList>
    </citation>
    <scope>NUCLEOTIDE SEQUENCE [LARGE SCALE GENOMIC DNA]</scope>
    <source>
        <strain evidence="9">Baker2002</strain>
    </source>
</reference>
<keyword evidence="4 6" id="KW-0472">Membrane</keyword>
<evidence type="ECO:0000256" key="7">
    <source>
        <dbReference type="SAM" id="SignalP"/>
    </source>
</evidence>
<keyword evidence="7" id="KW-0732">Signal</keyword>
<evidence type="ECO:0000313" key="9">
    <source>
        <dbReference type="Proteomes" id="UP000268321"/>
    </source>
</evidence>
<gene>
    <name evidence="8" type="ORF">METBISCDRAFT_27163</name>
</gene>
<feature type="transmembrane region" description="Helical" evidence="6">
    <location>
        <begin position="205"/>
        <end position="226"/>
    </location>
</feature>
<dbReference type="GO" id="GO:0032153">
    <property type="term" value="C:cell division site"/>
    <property type="evidence" value="ECO:0007669"/>
    <property type="project" value="TreeGrafter"/>
</dbReference>
<feature type="transmembrane region" description="Helical" evidence="6">
    <location>
        <begin position="172"/>
        <end position="193"/>
    </location>
</feature>
<evidence type="ECO:0000256" key="2">
    <source>
        <dbReference type="ARBA" id="ARBA00022692"/>
    </source>
</evidence>
<feature type="signal peptide" evidence="7">
    <location>
        <begin position="1"/>
        <end position="20"/>
    </location>
</feature>
<sequence>MHSGIVIILCLTAFCWVVHLLPVISVPITSVRGSHVLELAHYQNVSYGVFGYCLTRRSCTPPGIGYAGDVLFPTIPGEFQNGDTLSFLLPSEEMQAFLKFLSVHLVALVFTSLLLLTIGACLLHDYLQLRRMGSLSERSDKQRSRSAEHGDAGCVDDTYYMLMQKRRKWFRVFLEVMLVCSIFLFLLGLLGYLVDILLFVPYLSWIGWLQLAVVLIMALICSLVCFMKRSVISRRHLEEEAYALGRTNSRLSDSGSDSGVYIYSNGFTANEETSDGKRVVLDTTSRTETPLDSDRAETLSDYDRAETQPDSALMDTDPPETGPTAPAQSTEVSPPVRS</sequence>
<feature type="transmembrane region" description="Helical" evidence="6">
    <location>
        <begin position="96"/>
        <end position="123"/>
    </location>
</feature>
<dbReference type="Pfam" id="PF06687">
    <property type="entry name" value="SUR7"/>
    <property type="match status" value="1"/>
</dbReference>
<evidence type="ECO:0008006" key="10">
    <source>
        <dbReference type="Google" id="ProtNLM"/>
    </source>
</evidence>
<evidence type="ECO:0000313" key="8">
    <source>
        <dbReference type="EMBL" id="RKP30791.1"/>
    </source>
</evidence>
<dbReference type="Proteomes" id="UP000268321">
    <property type="component" value="Unassembled WGS sequence"/>
</dbReference>
<keyword evidence="3 6" id="KW-1133">Transmembrane helix</keyword>
<dbReference type="PANTHER" id="PTHR28013">
    <property type="entry name" value="PROTEIN DCV1-RELATED"/>
    <property type="match status" value="1"/>
</dbReference>
<feature type="compositionally biased region" description="Basic and acidic residues" evidence="5">
    <location>
        <begin position="292"/>
        <end position="307"/>
    </location>
</feature>
<comment type="subcellular location">
    <subcellularLocation>
        <location evidence="1">Membrane</location>
        <topology evidence="1">Multi-pass membrane protein</topology>
    </subcellularLocation>
</comment>
<accession>A0A4P9ZF23</accession>
<organism evidence="8 9">
    <name type="scientific">Metschnikowia bicuspidata</name>
    <dbReference type="NCBI Taxonomy" id="27322"/>
    <lineage>
        <taxon>Eukaryota</taxon>
        <taxon>Fungi</taxon>
        <taxon>Dikarya</taxon>
        <taxon>Ascomycota</taxon>
        <taxon>Saccharomycotina</taxon>
        <taxon>Pichiomycetes</taxon>
        <taxon>Metschnikowiaceae</taxon>
        <taxon>Metschnikowia</taxon>
    </lineage>
</organism>
<keyword evidence="9" id="KW-1185">Reference proteome</keyword>
<feature type="region of interest" description="Disordered" evidence="5">
    <location>
        <begin position="278"/>
        <end position="338"/>
    </location>
</feature>
<evidence type="ECO:0000256" key="6">
    <source>
        <dbReference type="SAM" id="Phobius"/>
    </source>
</evidence>
<dbReference type="GO" id="GO:0035838">
    <property type="term" value="C:growing cell tip"/>
    <property type="evidence" value="ECO:0007669"/>
    <property type="project" value="TreeGrafter"/>
</dbReference>
<dbReference type="EMBL" id="ML004452">
    <property type="protein sequence ID" value="RKP30791.1"/>
    <property type="molecule type" value="Genomic_DNA"/>
</dbReference>
<dbReference type="AlphaFoldDB" id="A0A4P9ZF23"/>
<protein>
    <recommendedName>
        <fullName evidence="10">Pali-domain-containing protein</fullName>
    </recommendedName>
</protein>
<dbReference type="InterPro" id="IPR009571">
    <property type="entry name" value="SUR7/Rim9-like_fungi"/>
</dbReference>
<dbReference type="PANTHER" id="PTHR28013:SF3">
    <property type="entry name" value="PROTEIN DCV1-RELATED"/>
    <property type="match status" value="1"/>
</dbReference>